<dbReference type="EMBL" id="BAABFV010000001">
    <property type="protein sequence ID" value="GAA4357220.1"/>
    <property type="molecule type" value="Genomic_DNA"/>
</dbReference>
<dbReference type="SUPFAM" id="SSF53955">
    <property type="entry name" value="Lysozyme-like"/>
    <property type="match status" value="1"/>
</dbReference>
<dbReference type="PANTHER" id="PTHR33734:SF22">
    <property type="entry name" value="MEMBRANE-BOUND LYTIC MUREIN TRANSGLYCOSYLASE D"/>
    <property type="match status" value="1"/>
</dbReference>
<feature type="region of interest" description="Disordered" evidence="1">
    <location>
        <begin position="27"/>
        <end position="48"/>
    </location>
</feature>
<organism evidence="4 5">
    <name type="scientific">Kangiella marina</name>
    <dbReference type="NCBI Taxonomy" id="1079178"/>
    <lineage>
        <taxon>Bacteria</taxon>
        <taxon>Pseudomonadati</taxon>
        <taxon>Pseudomonadota</taxon>
        <taxon>Gammaproteobacteria</taxon>
        <taxon>Kangiellales</taxon>
        <taxon>Kangiellaceae</taxon>
        <taxon>Kangiella</taxon>
    </lineage>
</organism>
<dbReference type="InterPro" id="IPR023346">
    <property type="entry name" value="Lysozyme-like_dom_sf"/>
</dbReference>
<keyword evidence="2" id="KW-0732">Signal</keyword>
<dbReference type="SMART" id="SM00257">
    <property type="entry name" value="LysM"/>
    <property type="match status" value="3"/>
</dbReference>
<feature type="chain" id="PRO_5046261061" evidence="2">
    <location>
        <begin position="23"/>
        <end position="514"/>
    </location>
</feature>
<dbReference type="PROSITE" id="PS51782">
    <property type="entry name" value="LYSM"/>
    <property type="match status" value="3"/>
</dbReference>
<dbReference type="CDD" id="cd00118">
    <property type="entry name" value="LysM"/>
    <property type="match status" value="3"/>
</dbReference>
<evidence type="ECO:0000259" key="3">
    <source>
        <dbReference type="PROSITE" id="PS51782"/>
    </source>
</evidence>
<dbReference type="Pfam" id="PF01476">
    <property type="entry name" value="LysM"/>
    <property type="match status" value="3"/>
</dbReference>
<evidence type="ECO:0000256" key="2">
    <source>
        <dbReference type="SAM" id="SignalP"/>
    </source>
</evidence>
<feature type="domain" description="LysM" evidence="3">
    <location>
        <begin position="411"/>
        <end position="455"/>
    </location>
</feature>
<evidence type="ECO:0000313" key="4">
    <source>
        <dbReference type="EMBL" id="GAA4357220.1"/>
    </source>
</evidence>
<feature type="domain" description="LysM" evidence="3">
    <location>
        <begin position="341"/>
        <end position="384"/>
    </location>
</feature>
<evidence type="ECO:0000256" key="1">
    <source>
        <dbReference type="SAM" id="MobiDB-lite"/>
    </source>
</evidence>
<dbReference type="Pfam" id="PF01464">
    <property type="entry name" value="SLT"/>
    <property type="match status" value="1"/>
</dbReference>
<dbReference type="Gene3D" id="3.10.350.10">
    <property type="entry name" value="LysM domain"/>
    <property type="match status" value="3"/>
</dbReference>
<dbReference type="CDD" id="cd16894">
    <property type="entry name" value="MltD-like"/>
    <property type="match status" value="1"/>
</dbReference>
<dbReference type="Gene3D" id="1.10.530.10">
    <property type="match status" value="1"/>
</dbReference>
<proteinExistence type="predicted"/>
<dbReference type="InterPro" id="IPR036779">
    <property type="entry name" value="LysM_dom_sf"/>
</dbReference>
<comment type="caution">
    <text evidence="4">The sequence shown here is derived from an EMBL/GenBank/DDBJ whole genome shotgun (WGS) entry which is preliminary data.</text>
</comment>
<sequence>MYMKRIAIVSLLALTACSSLQKNDSEITDNHKASRSEPLPTPDLAQDEVSPEVELVTKDLTPAQPINLWDELSKEQTLTHISNARVASHQKRFLRRTDHLIERANKAAPYLHYIITELENRGMPVELAFTPMVESNFDPLAHSVVQAAGLWQFMPRTAKGFGLKIDQWYDGRRDVVASTHAALDYYEYLNKLFDGDWLLTVAAYNVGQGNVLKAMKRNRRQGKPTDYWSLKLPRETMRHVPKWIALSNIFLNAKNFGVDLPFIENTPAFKEVTIDAPANLMELTKIANIDKNVFYRLNPAYNKLFIPEEHGQAKILVPTKNVQHFQKGIMDIEPGKALGLLTYTVKSGDNLSTIAKKHNTSVTYLKSLNKLNSDFLKIGQILKMPGFANASEHELNFMATLDKNRQRRRYQTYRVRSGDNLWSIGKRFGVSSAQVARWNNINKNSTLRIGQRLKVWPKRYSQFASAKTSYKVRSGDSLSTIARKFKVKVSDLTKWNRLNKRSIIRPGQTLTIYH</sequence>
<accession>A0ABP8IF62</accession>
<dbReference type="SUPFAM" id="SSF54106">
    <property type="entry name" value="LysM domain"/>
    <property type="match status" value="3"/>
</dbReference>
<dbReference type="PANTHER" id="PTHR33734">
    <property type="entry name" value="LYSM DOMAIN-CONTAINING GPI-ANCHORED PROTEIN 2"/>
    <property type="match status" value="1"/>
</dbReference>
<keyword evidence="5" id="KW-1185">Reference proteome</keyword>
<dbReference type="Proteomes" id="UP001501011">
    <property type="component" value="Unassembled WGS sequence"/>
</dbReference>
<dbReference type="PROSITE" id="PS51257">
    <property type="entry name" value="PROKAR_LIPOPROTEIN"/>
    <property type="match status" value="1"/>
</dbReference>
<reference evidence="5" key="1">
    <citation type="journal article" date="2019" name="Int. J. Syst. Evol. Microbiol.">
        <title>The Global Catalogue of Microorganisms (GCM) 10K type strain sequencing project: providing services to taxonomists for standard genome sequencing and annotation.</title>
        <authorList>
            <consortium name="The Broad Institute Genomics Platform"/>
            <consortium name="The Broad Institute Genome Sequencing Center for Infectious Disease"/>
            <person name="Wu L."/>
            <person name="Ma J."/>
        </authorList>
    </citation>
    <scope>NUCLEOTIDE SEQUENCE [LARGE SCALE GENOMIC DNA]</scope>
    <source>
        <strain evidence="5">JCM 17728</strain>
    </source>
</reference>
<protein>
    <submittedName>
        <fullName evidence="4">LysM peptidoglycan-binding domain-containing protein</fullName>
    </submittedName>
</protein>
<feature type="domain" description="LysM" evidence="3">
    <location>
        <begin position="468"/>
        <end position="512"/>
    </location>
</feature>
<feature type="signal peptide" evidence="2">
    <location>
        <begin position="1"/>
        <end position="22"/>
    </location>
</feature>
<evidence type="ECO:0000313" key="5">
    <source>
        <dbReference type="Proteomes" id="UP001501011"/>
    </source>
</evidence>
<name>A0ABP8IF62_9GAMM</name>
<dbReference type="InterPro" id="IPR018392">
    <property type="entry name" value="LysM"/>
</dbReference>
<gene>
    <name evidence="4" type="ORF">GCM10023151_05970</name>
</gene>
<dbReference type="InterPro" id="IPR008258">
    <property type="entry name" value="Transglycosylase_SLT_dom_1"/>
</dbReference>